<keyword evidence="2" id="KW-1133">Transmembrane helix</keyword>
<accession>A0A5C3L2K0</accession>
<feature type="compositionally biased region" description="Basic and acidic residues" evidence="1">
    <location>
        <begin position="166"/>
        <end position="177"/>
    </location>
</feature>
<dbReference type="PROSITE" id="PS51257">
    <property type="entry name" value="PROKAR_LIPOPROTEIN"/>
    <property type="match status" value="1"/>
</dbReference>
<feature type="region of interest" description="Disordered" evidence="1">
    <location>
        <begin position="74"/>
        <end position="93"/>
    </location>
</feature>
<feature type="region of interest" description="Disordered" evidence="1">
    <location>
        <begin position="114"/>
        <end position="177"/>
    </location>
</feature>
<feature type="region of interest" description="Disordered" evidence="1">
    <location>
        <begin position="426"/>
        <end position="478"/>
    </location>
</feature>
<sequence>MSFRIGSYWQLTILISCWLPLVRVARALDVNVTVDDTHPSIFYLPADAWQSACTSCQGSVSTSDLAQNSSYHIVRDSSQPRSGSSRRSDVLERAEGSRLRRRWKGSTLLHSAKGLADVHDTQEQADSLSATDDYDNDDQHTTTFDSTGALRTRPSFLSTTHSRNLLKRETHDQRDSISPEVTLKFDFTGSAIFLFGINPPSSEEAPSDQPSLRPIFKIDGSSYQGQPTREQSSSTDRPDSVVTLFAQTNLQEGPHELTITLHADSGFIFDYLIYTQDRNPQVLFAESQSADASPSGSASVPSPTTDQDKKRNVTTFAAAVGGSVGVLAILSAGLAISIMRRRYLAAKREREDLENNPHDPERIRQQQMAMAGPDTFIPRFFPGTEIIPPDSPPTYNDTVSTPPLPNHIMYPYLHAIHTPYLHHPHNRGMSSPSELSYADIPPDTPPLNQELELPQPPGDHDVMPPGIHSSAPPPTFDDTMRMPPTPERSTFLGASLSRRVGNEPPQTRSDNDLSRMGVAPMDPNSGTEIAMAVEPAHLLHIPAASISRSHSASPDHHNYHNR</sequence>
<feature type="compositionally biased region" description="Low complexity" evidence="1">
    <location>
        <begin position="287"/>
        <end position="303"/>
    </location>
</feature>
<organism evidence="4 5">
    <name type="scientific">Coprinopsis marcescibilis</name>
    <name type="common">Agaric fungus</name>
    <name type="synonym">Psathyrella marcescibilis</name>
    <dbReference type="NCBI Taxonomy" id="230819"/>
    <lineage>
        <taxon>Eukaryota</taxon>
        <taxon>Fungi</taxon>
        <taxon>Dikarya</taxon>
        <taxon>Basidiomycota</taxon>
        <taxon>Agaricomycotina</taxon>
        <taxon>Agaricomycetes</taxon>
        <taxon>Agaricomycetidae</taxon>
        <taxon>Agaricales</taxon>
        <taxon>Agaricineae</taxon>
        <taxon>Psathyrellaceae</taxon>
        <taxon>Coprinopsis</taxon>
    </lineage>
</organism>
<feature type="compositionally biased region" description="Polar residues" evidence="1">
    <location>
        <begin position="221"/>
        <end position="235"/>
    </location>
</feature>
<name>A0A5C3L2K0_COPMA</name>
<dbReference type="AlphaFoldDB" id="A0A5C3L2K0"/>
<protein>
    <recommendedName>
        <fullName evidence="6">Mid2 domain-containing protein</fullName>
    </recommendedName>
</protein>
<dbReference type="EMBL" id="ML210169">
    <property type="protein sequence ID" value="TFK26965.1"/>
    <property type="molecule type" value="Genomic_DNA"/>
</dbReference>
<feature type="region of interest" description="Disordered" evidence="1">
    <location>
        <begin position="498"/>
        <end position="517"/>
    </location>
</feature>
<reference evidence="4 5" key="1">
    <citation type="journal article" date="2019" name="Nat. Ecol. Evol.">
        <title>Megaphylogeny resolves global patterns of mushroom evolution.</title>
        <authorList>
            <person name="Varga T."/>
            <person name="Krizsan K."/>
            <person name="Foldi C."/>
            <person name="Dima B."/>
            <person name="Sanchez-Garcia M."/>
            <person name="Sanchez-Ramirez S."/>
            <person name="Szollosi G.J."/>
            <person name="Szarkandi J.G."/>
            <person name="Papp V."/>
            <person name="Albert L."/>
            <person name="Andreopoulos W."/>
            <person name="Angelini C."/>
            <person name="Antonin V."/>
            <person name="Barry K.W."/>
            <person name="Bougher N.L."/>
            <person name="Buchanan P."/>
            <person name="Buyck B."/>
            <person name="Bense V."/>
            <person name="Catcheside P."/>
            <person name="Chovatia M."/>
            <person name="Cooper J."/>
            <person name="Damon W."/>
            <person name="Desjardin D."/>
            <person name="Finy P."/>
            <person name="Geml J."/>
            <person name="Haridas S."/>
            <person name="Hughes K."/>
            <person name="Justo A."/>
            <person name="Karasinski D."/>
            <person name="Kautmanova I."/>
            <person name="Kiss B."/>
            <person name="Kocsube S."/>
            <person name="Kotiranta H."/>
            <person name="LaButti K.M."/>
            <person name="Lechner B.E."/>
            <person name="Liimatainen K."/>
            <person name="Lipzen A."/>
            <person name="Lukacs Z."/>
            <person name="Mihaltcheva S."/>
            <person name="Morgado L.N."/>
            <person name="Niskanen T."/>
            <person name="Noordeloos M.E."/>
            <person name="Ohm R.A."/>
            <person name="Ortiz-Santana B."/>
            <person name="Ovrebo C."/>
            <person name="Racz N."/>
            <person name="Riley R."/>
            <person name="Savchenko A."/>
            <person name="Shiryaev A."/>
            <person name="Soop K."/>
            <person name="Spirin V."/>
            <person name="Szebenyi C."/>
            <person name="Tomsovsky M."/>
            <person name="Tulloss R.E."/>
            <person name="Uehling J."/>
            <person name="Grigoriev I.V."/>
            <person name="Vagvolgyi C."/>
            <person name="Papp T."/>
            <person name="Martin F.M."/>
            <person name="Miettinen O."/>
            <person name="Hibbett D.S."/>
            <person name="Nagy L.G."/>
        </authorList>
    </citation>
    <scope>NUCLEOTIDE SEQUENCE [LARGE SCALE GENOMIC DNA]</scope>
    <source>
        <strain evidence="4 5">CBS 121175</strain>
    </source>
</reference>
<dbReference type="OrthoDB" id="3265715at2759"/>
<keyword evidence="3" id="KW-0732">Signal</keyword>
<evidence type="ECO:0000313" key="5">
    <source>
        <dbReference type="Proteomes" id="UP000307440"/>
    </source>
</evidence>
<feature type="transmembrane region" description="Helical" evidence="2">
    <location>
        <begin position="316"/>
        <end position="338"/>
    </location>
</feature>
<feature type="signal peptide" evidence="3">
    <location>
        <begin position="1"/>
        <end position="27"/>
    </location>
</feature>
<feature type="chain" id="PRO_5022659575" description="Mid2 domain-containing protein" evidence="3">
    <location>
        <begin position="28"/>
        <end position="562"/>
    </location>
</feature>
<evidence type="ECO:0000256" key="1">
    <source>
        <dbReference type="SAM" id="MobiDB-lite"/>
    </source>
</evidence>
<dbReference type="Proteomes" id="UP000307440">
    <property type="component" value="Unassembled WGS sequence"/>
</dbReference>
<evidence type="ECO:0000256" key="3">
    <source>
        <dbReference type="SAM" id="SignalP"/>
    </source>
</evidence>
<proteinExistence type="predicted"/>
<keyword evidence="5" id="KW-1185">Reference proteome</keyword>
<keyword evidence="2" id="KW-0472">Membrane</keyword>
<feature type="region of interest" description="Disordered" evidence="1">
    <location>
        <begin position="286"/>
        <end position="309"/>
    </location>
</feature>
<gene>
    <name evidence="4" type="ORF">FA15DRAFT_702377</name>
</gene>
<evidence type="ECO:0008006" key="6">
    <source>
        <dbReference type="Google" id="ProtNLM"/>
    </source>
</evidence>
<evidence type="ECO:0000313" key="4">
    <source>
        <dbReference type="EMBL" id="TFK26965.1"/>
    </source>
</evidence>
<feature type="region of interest" description="Disordered" evidence="1">
    <location>
        <begin position="198"/>
        <end position="239"/>
    </location>
</feature>
<feature type="compositionally biased region" description="Low complexity" evidence="1">
    <location>
        <begin position="76"/>
        <end position="85"/>
    </location>
</feature>
<keyword evidence="2" id="KW-0812">Transmembrane</keyword>
<evidence type="ECO:0000256" key="2">
    <source>
        <dbReference type="SAM" id="Phobius"/>
    </source>
</evidence>
<dbReference type="STRING" id="230819.A0A5C3L2K0"/>